<dbReference type="EMBL" id="BGPR01093855">
    <property type="protein sequence ID" value="GBM32527.1"/>
    <property type="molecule type" value="Genomic_DNA"/>
</dbReference>
<gene>
    <name evidence="1" type="ORF">AVEN_173644_1</name>
</gene>
<reference evidence="1 2" key="1">
    <citation type="journal article" date="2019" name="Sci. Rep.">
        <title>Orb-weaving spider Araneus ventricosus genome elucidates the spidroin gene catalogue.</title>
        <authorList>
            <person name="Kono N."/>
            <person name="Nakamura H."/>
            <person name="Ohtoshi R."/>
            <person name="Moran D.A.P."/>
            <person name="Shinohara A."/>
            <person name="Yoshida Y."/>
            <person name="Fujiwara M."/>
            <person name="Mori M."/>
            <person name="Tomita M."/>
            <person name="Arakawa K."/>
        </authorList>
    </citation>
    <scope>NUCLEOTIDE SEQUENCE [LARGE SCALE GENOMIC DNA]</scope>
</reference>
<keyword evidence="2" id="KW-1185">Reference proteome</keyword>
<evidence type="ECO:0000313" key="1">
    <source>
        <dbReference type="EMBL" id="GBM32527.1"/>
    </source>
</evidence>
<organism evidence="1 2">
    <name type="scientific">Araneus ventricosus</name>
    <name type="common">Orbweaver spider</name>
    <name type="synonym">Epeira ventricosa</name>
    <dbReference type="NCBI Taxonomy" id="182803"/>
    <lineage>
        <taxon>Eukaryota</taxon>
        <taxon>Metazoa</taxon>
        <taxon>Ecdysozoa</taxon>
        <taxon>Arthropoda</taxon>
        <taxon>Chelicerata</taxon>
        <taxon>Arachnida</taxon>
        <taxon>Araneae</taxon>
        <taxon>Araneomorphae</taxon>
        <taxon>Entelegynae</taxon>
        <taxon>Araneoidea</taxon>
        <taxon>Araneidae</taxon>
        <taxon>Araneus</taxon>
    </lineage>
</organism>
<proteinExistence type="predicted"/>
<comment type="caution">
    <text evidence="1">The sequence shown here is derived from an EMBL/GenBank/DDBJ whole genome shotgun (WGS) entry which is preliminary data.</text>
</comment>
<dbReference type="Proteomes" id="UP000499080">
    <property type="component" value="Unassembled WGS sequence"/>
</dbReference>
<name>A0A4Y2EVJ8_ARAVE</name>
<accession>A0A4Y2EVJ8</accession>
<dbReference type="AlphaFoldDB" id="A0A4Y2EVJ8"/>
<protein>
    <submittedName>
        <fullName evidence="1">Uncharacterized protein</fullName>
    </submittedName>
</protein>
<sequence length="67" mass="7859">MLSLHILRPSLPSNPFSKIRIICRETVLNASSYYGVEISARHELTWILSLPNLRRQLLFHRRTKDAE</sequence>
<feature type="non-terminal residue" evidence="1">
    <location>
        <position position="67"/>
    </location>
</feature>
<evidence type="ECO:0000313" key="2">
    <source>
        <dbReference type="Proteomes" id="UP000499080"/>
    </source>
</evidence>